<dbReference type="Proteomes" id="UP000077469">
    <property type="component" value="Chromosome"/>
</dbReference>
<evidence type="ECO:0000313" key="2">
    <source>
        <dbReference type="Proteomes" id="UP000077469"/>
    </source>
</evidence>
<dbReference type="RefSeq" id="WP_051368857.1">
    <property type="nucleotide sequence ID" value="NC_022795.1"/>
</dbReference>
<name>A0A0X1KQ95_9THEM</name>
<organism evidence="1 2">
    <name type="scientific">Pseudothermotoga hypogea DSM 11164 = NBRC 106472</name>
    <dbReference type="NCBI Taxonomy" id="1123384"/>
    <lineage>
        <taxon>Bacteria</taxon>
        <taxon>Thermotogati</taxon>
        <taxon>Thermotogota</taxon>
        <taxon>Thermotogae</taxon>
        <taxon>Thermotogales</taxon>
        <taxon>Thermotogaceae</taxon>
        <taxon>Pseudothermotoga</taxon>
    </lineage>
</organism>
<evidence type="ECO:0000313" key="1">
    <source>
        <dbReference type="EMBL" id="AJC73485.1"/>
    </source>
</evidence>
<dbReference type="PaxDb" id="1123384-AJ81_03825"/>
<accession>A0A0X1KQ95</accession>
<sequence length="188" mass="21755">MWRQLESLSRQVSNIYEELDSLHDALDASCNGCRECCKTAARNIEATILEFVPLALHLVESEQFDFWFTKVQTATPNDRCVLFADESIKIEGGCSLHRYRPLVCRLFSASYVRRKNNVEILSCRFLKADLSKKIDRLVEAQAYFDRLYDIDPYLAVQRRDINTAFREALEYVGMKLLLNTPPFLPFAS</sequence>
<dbReference type="KEGG" id="phy:AJ81_03825"/>
<dbReference type="PATRIC" id="fig|1123384.7.peg.747"/>
<proteinExistence type="predicted"/>
<keyword evidence="2" id="KW-1185">Reference proteome</keyword>
<reference evidence="1 2" key="1">
    <citation type="submission" date="2014-01" db="EMBL/GenBank/DDBJ databases">
        <title>Genome sequencing of Thermotog hypogea.</title>
        <authorList>
            <person name="Zhang X."/>
            <person name="Alvare G."/>
            <person name="Fristensky B."/>
            <person name="Chen L."/>
            <person name="Suen T."/>
            <person name="Chen Q."/>
            <person name="Ma K."/>
        </authorList>
    </citation>
    <scope>NUCLEOTIDE SEQUENCE [LARGE SCALE GENOMIC DNA]</scope>
    <source>
        <strain evidence="1 2">DSM 11164</strain>
    </source>
</reference>
<dbReference type="AlphaFoldDB" id="A0A0X1KQ95"/>
<evidence type="ECO:0008006" key="3">
    <source>
        <dbReference type="Google" id="ProtNLM"/>
    </source>
</evidence>
<dbReference type="Pfam" id="PF03692">
    <property type="entry name" value="CxxCxxCC"/>
    <property type="match status" value="1"/>
</dbReference>
<dbReference type="STRING" id="1123384.AJ81_03825"/>
<dbReference type="EMBL" id="CP007141">
    <property type="protein sequence ID" value="AJC73485.1"/>
    <property type="molecule type" value="Genomic_DNA"/>
</dbReference>
<dbReference type="InterPro" id="IPR005358">
    <property type="entry name" value="Puta_zinc/iron-chelating_dom"/>
</dbReference>
<protein>
    <recommendedName>
        <fullName evidence="3">Fe-S oxidoreductase</fullName>
    </recommendedName>
</protein>
<dbReference type="OrthoDB" id="9810361at2"/>
<gene>
    <name evidence="1" type="ORF">AJ81_03825</name>
</gene>